<sequence>MLVCNILASLLLSRLVSQHPNLFASAAHIQAPLGNGNRPSTQSSTLIDALNADPDYTSLIQLIQRARLVPTLNKLNGSTFFAPTNDAINRYRERAPPESPWVRLLDSGFGLGLEDGNESHGLWDDRKKGREHDNVREALRQHLFYHLLNYTLPVDPTPGLSVHKTLLYPALGREPPSHEPPPSPPWMPVPGGSLDGEPQRLRTSVADNGAVLVGVDSEGKGGALVIKTFQEVGNGVVVGVDNVLDMPPDLATVIWAHSKLQRFVGMITEKGRKRLAGEEHLTMFFPVDEAWDELDPLEKMYLESGFADEELLRLVGMHTSESGPDAKGGVGWSDTWGKESAFDTLDNHTLSLTVPSEGKAQVDNATVEIADIYASNGVLHIVSSLLIPPGALKLNAEKYLLALNATSFVSLLRAANLTHYIDDAHDGAPWTILAPPDDVFSFATHPTRNDTELERVLRYHFIPGRLTPEDLKDGMLLGTELREPGLKGGRQRLAVTVSGSGGKVTDASGNGEVGFGGAMVIGSAVDADESIIYLLSKVLEPPPDMLEAMLPSSRLSTFLAAVFASTLEQTLRNTPSSTVLVPRNAAFESLGLLTTHLLSPSARRDLERVVKHHVIKSVLYNAELGVDGTHATLEGSDVRIEGGKVTPSGGWGGVARLAAGDGDELTRTGVVHELEGVLIPRSVKVDVEALVVAAKGSTMAGLVRRAGLGGALNGTLTLDEVEQWDERTAGERSWWRRNREKKEQVVGWTLLCPTDEAFKSVNITRLHEDDWALQRFVRQHIVPTLPPPSAAGSSPGSNAAPDTNTNTNTPLPFVDEATYSTLLSPTSAHGDIIFRTTDHGQTFLLGIKGVNGPGGETEYAKVLSYGRTTVPGTPRSGVVQIDRVLRPWEEGWWTRWGAPLTGGGAGVILIGLFFWGVVWLWNRGSGEATYEPLEGEEDQ</sequence>
<feature type="compositionally biased region" description="Low complexity" evidence="1">
    <location>
        <begin position="790"/>
        <end position="809"/>
    </location>
</feature>
<feature type="domain" description="FAS1" evidence="4">
    <location>
        <begin position="43"/>
        <end position="244"/>
    </location>
</feature>
<dbReference type="InterPro" id="IPR050904">
    <property type="entry name" value="Adhesion/Biosynth-related"/>
</dbReference>
<feature type="transmembrane region" description="Helical" evidence="2">
    <location>
        <begin position="896"/>
        <end position="921"/>
    </location>
</feature>
<feature type="region of interest" description="Disordered" evidence="1">
    <location>
        <begin position="172"/>
        <end position="191"/>
    </location>
</feature>
<dbReference type="AlphaFoldDB" id="A0A067MBK3"/>
<feature type="chain" id="PRO_5001641148" description="FAS1 domain-containing protein" evidence="3">
    <location>
        <begin position="19"/>
        <end position="939"/>
    </location>
</feature>
<keyword evidence="2" id="KW-0812">Transmembrane</keyword>
<name>A0A067MBK3_BOTB1</name>
<evidence type="ECO:0000313" key="6">
    <source>
        <dbReference type="Proteomes" id="UP000027195"/>
    </source>
</evidence>
<dbReference type="SMART" id="SM00554">
    <property type="entry name" value="FAS1"/>
    <property type="match status" value="5"/>
</dbReference>
<dbReference type="SUPFAM" id="SSF82153">
    <property type="entry name" value="FAS1 domain"/>
    <property type="match status" value="5"/>
</dbReference>
<dbReference type="Gene3D" id="2.30.180.10">
    <property type="entry name" value="FAS1 domain"/>
    <property type="match status" value="5"/>
</dbReference>
<dbReference type="GO" id="GO:0005615">
    <property type="term" value="C:extracellular space"/>
    <property type="evidence" value="ECO:0007669"/>
    <property type="project" value="TreeGrafter"/>
</dbReference>
<dbReference type="PANTHER" id="PTHR10900">
    <property type="entry name" value="PERIOSTIN-RELATED"/>
    <property type="match status" value="1"/>
</dbReference>
<evidence type="ECO:0000256" key="2">
    <source>
        <dbReference type="SAM" id="Phobius"/>
    </source>
</evidence>
<feature type="domain" description="FAS1" evidence="4">
    <location>
        <begin position="247"/>
        <end position="386"/>
    </location>
</feature>
<organism evidence="5 6">
    <name type="scientific">Botryobasidium botryosum (strain FD-172 SS1)</name>
    <dbReference type="NCBI Taxonomy" id="930990"/>
    <lineage>
        <taxon>Eukaryota</taxon>
        <taxon>Fungi</taxon>
        <taxon>Dikarya</taxon>
        <taxon>Basidiomycota</taxon>
        <taxon>Agaricomycotina</taxon>
        <taxon>Agaricomycetes</taxon>
        <taxon>Cantharellales</taxon>
        <taxon>Botryobasidiaceae</taxon>
        <taxon>Botryobasidium</taxon>
    </lineage>
</organism>
<dbReference type="InterPro" id="IPR000782">
    <property type="entry name" value="FAS1_domain"/>
</dbReference>
<evidence type="ECO:0000256" key="1">
    <source>
        <dbReference type="SAM" id="MobiDB-lite"/>
    </source>
</evidence>
<evidence type="ECO:0000259" key="4">
    <source>
        <dbReference type="PROSITE" id="PS50213"/>
    </source>
</evidence>
<keyword evidence="6" id="KW-1185">Reference proteome</keyword>
<dbReference type="FunCoup" id="A0A067MBK3">
    <property type="interactions" value="26"/>
</dbReference>
<dbReference type="Proteomes" id="UP000027195">
    <property type="component" value="Unassembled WGS sequence"/>
</dbReference>
<feature type="compositionally biased region" description="Pro residues" evidence="1">
    <location>
        <begin position="178"/>
        <end position="188"/>
    </location>
</feature>
<reference evidence="6" key="1">
    <citation type="journal article" date="2014" name="Proc. Natl. Acad. Sci. U.S.A.">
        <title>Extensive sampling of basidiomycete genomes demonstrates inadequacy of the white-rot/brown-rot paradigm for wood decay fungi.</title>
        <authorList>
            <person name="Riley R."/>
            <person name="Salamov A.A."/>
            <person name="Brown D.W."/>
            <person name="Nagy L.G."/>
            <person name="Floudas D."/>
            <person name="Held B.W."/>
            <person name="Levasseur A."/>
            <person name="Lombard V."/>
            <person name="Morin E."/>
            <person name="Otillar R."/>
            <person name="Lindquist E.A."/>
            <person name="Sun H."/>
            <person name="LaButti K.M."/>
            <person name="Schmutz J."/>
            <person name="Jabbour D."/>
            <person name="Luo H."/>
            <person name="Baker S.E."/>
            <person name="Pisabarro A.G."/>
            <person name="Walton J.D."/>
            <person name="Blanchette R.A."/>
            <person name="Henrissat B."/>
            <person name="Martin F."/>
            <person name="Cullen D."/>
            <person name="Hibbett D.S."/>
            <person name="Grigoriev I.V."/>
        </authorList>
    </citation>
    <scope>NUCLEOTIDE SEQUENCE [LARGE SCALE GENOMIC DNA]</scope>
    <source>
        <strain evidence="6">FD-172 SS1</strain>
    </source>
</reference>
<dbReference type="OrthoDB" id="14252at2759"/>
<dbReference type="HOGENOM" id="CLU_003373_0_0_1"/>
<feature type="region of interest" description="Disordered" evidence="1">
    <location>
        <begin position="784"/>
        <end position="811"/>
    </location>
</feature>
<dbReference type="PANTHER" id="PTHR10900:SF125">
    <property type="entry name" value="FAS1 DOMAIN-CONTAINING PROTEIN YLR001C"/>
    <property type="match status" value="1"/>
</dbReference>
<dbReference type="InterPro" id="IPR036378">
    <property type="entry name" value="FAS1_dom_sf"/>
</dbReference>
<feature type="domain" description="FAS1" evidence="4">
    <location>
        <begin position="392"/>
        <end position="539"/>
    </location>
</feature>
<evidence type="ECO:0000256" key="3">
    <source>
        <dbReference type="SAM" id="SignalP"/>
    </source>
</evidence>
<accession>A0A067MBK3</accession>
<gene>
    <name evidence="5" type="ORF">BOTBODRAFT_67731</name>
</gene>
<dbReference type="InParanoid" id="A0A067MBK3"/>
<dbReference type="Pfam" id="PF02469">
    <property type="entry name" value="Fasciclin"/>
    <property type="match status" value="4"/>
</dbReference>
<dbReference type="PROSITE" id="PS50213">
    <property type="entry name" value="FAS1"/>
    <property type="match status" value="4"/>
</dbReference>
<protein>
    <recommendedName>
        <fullName evidence="4">FAS1 domain-containing protein</fullName>
    </recommendedName>
</protein>
<feature type="domain" description="FAS1" evidence="4">
    <location>
        <begin position="542"/>
        <end position="678"/>
    </location>
</feature>
<keyword evidence="2" id="KW-0472">Membrane</keyword>
<feature type="signal peptide" evidence="3">
    <location>
        <begin position="1"/>
        <end position="18"/>
    </location>
</feature>
<keyword evidence="2" id="KW-1133">Transmembrane helix</keyword>
<dbReference type="EMBL" id="KL198053">
    <property type="protein sequence ID" value="KDQ12075.1"/>
    <property type="molecule type" value="Genomic_DNA"/>
</dbReference>
<dbReference type="STRING" id="930990.A0A067MBK3"/>
<proteinExistence type="predicted"/>
<evidence type="ECO:0000313" key="5">
    <source>
        <dbReference type="EMBL" id="KDQ12075.1"/>
    </source>
</evidence>
<keyword evidence="3" id="KW-0732">Signal</keyword>